<name>A0AAV2GXK6_LYMST</name>
<accession>A0AAV2GXK6</accession>
<evidence type="ECO:0000313" key="1">
    <source>
        <dbReference type="EMBL" id="CAL1526170.1"/>
    </source>
</evidence>
<dbReference type="PANTHER" id="PTHR15827:SF2">
    <property type="entry name" value="CYCLIN-DEPENDENT KINASE 2-INTERACTING PROTEIN"/>
    <property type="match status" value="1"/>
</dbReference>
<keyword evidence="2" id="KW-1185">Reference proteome</keyword>
<dbReference type="AlphaFoldDB" id="A0AAV2GXK6"/>
<sequence>MTSQEEQNGSGVLALVASPIPQVRQHAAGNLTGELRKVKDLAADFHNLLSKWNTLNVQGMDVITKIANIKIEQVFNKEMLTTDPTGTKLPMELNPLCNMLLDILDAMSKIILKLEFKAKTAQSLVSLQQFQKSGAGNPVLFLTMTLPDVANTLLEIHKSFSKEFNFKTELVKQVAHADNRDTMMFYSACWLHQPYVEAQCQDLLQALLKETGHIQ</sequence>
<reference evidence="1 2" key="1">
    <citation type="submission" date="2024-04" db="EMBL/GenBank/DDBJ databases">
        <authorList>
            <consortium name="Genoscope - CEA"/>
            <person name="William W."/>
        </authorList>
    </citation>
    <scope>NUCLEOTIDE SEQUENCE [LARGE SCALE GENOMIC DNA]</scope>
</reference>
<evidence type="ECO:0000313" key="2">
    <source>
        <dbReference type="Proteomes" id="UP001497497"/>
    </source>
</evidence>
<dbReference type="Proteomes" id="UP001497497">
    <property type="component" value="Unassembled WGS sequence"/>
</dbReference>
<protein>
    <recommendedName>
        <fullName evidence="3">Cyclin-dependent kinase 2-interacting protein</fullName>
    </recommendedName>
</protein>
<comment type="caution">
    <text evidence="1">The sequence shown here is derived from an EMBL/GenBank/DDBJ whole genome shotgun (WGS) entry which is preliminary data.</text>
</comment>
<organism evidence="1 2">
    <name type="scientific">Lymnaea stagnalis</name>
    <name type="common">Great pond snail</name>
    <name type="synonym">Helix stagnalis</name>
    <dbReference type="NCBI Taxonomy" id="6523"/>
    <lineage>
        <taxon>Eukaryota</taxon>
        <taxon>Metazoa</taxon>
        <taxon>Spiralia</taxon>
        <taxon>Lophotrochozoa</taxon>
        <taxon>Mollusca</taxon>
        <taxon>Gastropoda</taxon>
        <taxon>Heterobranchia</taxon>
        <taxon>Euthyneura</taxon>
        <taxon>Panpulmonata</taxon>
        <taxon>Hygrophila</taxon>
        <taxon>Lymnaeoidea</taxon>
        <taxon>Lymnaeidae</taxon>
        <taxon>Lymnaea</taxon>
    </lineage>
</organism>
<dbReference type="PANTHER" id="PTHR15827">
    <property type="entry name" value="CYCLIN-DEPENDENT KINASE 2-INTERACTING PROTEIN"/>
    <property type="match status" value="1"/>
</dbReference>
<dbReference type="EMBL" id="CAXITT010000003">
    <property type="protein sequence ID" value="CAL1526170.1"/>
    <property type="molecule type" value="Genomic_DNA"/>
</dbReference>
<evidence type="ECO:0008006" key="3">
    <source>
        <dbReference type="Google" id="ProtNLM"/>
    </source>
</evidence>
<proteinExistence type="predicted"/>
<gene>
    <name evidence="1" type="ORF">GSLYS_00000347001</name>
</gene>
<dbReference type="PRINTS" id="PR02040">
    <property type="entry name" value="CDK2IP"/>
</dbReference>
<dbReference type="InterPro" id="IPR023250">
    <property type="entry name" value="Cyclin-dep_Kinase_2_interact"/>
</dbReference>